<reference evidence="1 2" key="1">
    <citation type="submission" date="2017-03" db="EMBL/GenBank/DDBJ databases">
        <title>Whole genome sequences of fourteen strains of Bradyrhizobium canariense and one strain of Bradyrhizobium japonicum isolated from Lupinus (Papilionoideae: Genisteae) species in Algeria.</title>
        <authorList>
            <person name="Crovadore J."/>
            <person name="Chekireb D."/>
            <person name="Brachmann A."/>
            <person name="Chablais R."/>
            <person name="Cochard B."/>
            <person name="Lefort F."/>
        </authorList>
    </citation>
    <scope>NUCLEOTIDE SEQUENCE [LARGE SCALE GENOMIC DNA]</scope>
    <source>
        <strain evidence="1 2">UBMA195</strain>
    </source>
</reference>
<comment type="caution">
    <text evidence="1">The sequence shown here is derived from an EMBL/GenBank/DDBJ whole genome shotgun (WGS) entry which is preliminary data.</text>
</comment>
<evidence type="ECO:0000313" key="1">
    <source>
        <dbReference type="EMBL" id="OSJ06074.1"/>
    </source>
</evidence>
<evidence type="ECO:0000313" key="2">
    <source>
        <dbReference type="Proteomes" id="UP000193553"/>
    </source>
</evidence>
<name>A0A1X3H2Z2_9BRAD</name>
<sequence>MKRPAICSRSAQSLSAAVTVGLAFAVIQTKNLLLPCFVIHSLGGGNEHPADRDRALCHAVKAPHGLRRADIFTPLDSALTGRVQSLRTC</sequence>
<accession>A0A1X3H2Z2</accession>
<organism evidence="1 2">
    <name type="scientific">Bradyrhizobium canariense</name>
    <dbReference type="NCBI Taxonomy" id="255045"/>
    <lineage>
        <taxon>Bacteria</taxon>
        <taxon>Pseudomonadati</taxon>
        <taxon>Pseudomonadota</taxon>
        <taxon>Alphaproteobacteria</taxon>
        <taxon>Hyphomicrobiales</taxon>
        <taxon>Nitrobacteraceae</taxon>
        <taxon>Bradyrhizobium</taxon>
    </lineage>
</organism>
<dbReference type="AlphaFoldDB" id="A0A1X3H2Z2"/>
<protein>
    <submittedName>
        <fullName evidence="1">Uncharacterized protein</fullName>
    </submittedName>
</protein>
<dbReference type="EMBL" id="NAFI01000180">
    <property type="protein sequence ID" value="OSJ06074.1"/>
    <property type="molecule type" value="Genomic_DNA"/>
</dbReference>
<gene>
    <name evidence="1" type="ORF">BSZ18_23230</name>
</gene>
<dbReference type="Proteomes" id="UP000193553">
    <property type="component" value="Unassembled WGS sequence"/>
</dbReference>
<proteinExistence type="predicted"/>